<dbReference type="InterPro" id="IPR033120">
    <property type="entry name" value="HOTDOG_ACOT"/>
</dbReference>
<keyword evidence="6" id="KW-1185">Reference proteome</keyword>
<reference evidence="5" key="1">
    <citation type="submission" date="2022-10" db="EMBL/GenBank/DDBJ databases">
        <authorList>
            <person name="Kim H.S."/>
            <person name="Kim J.-S."/>
            <person name="Suh M.K."/>
            <person name="Eom M.K."/>
            <person name="Lee J.-S."/>
        </authorList>
    </citation>
    <scope>NUCLEOTIDE SEQUENCE</scope>
    <source>
        <strain evidence="5">LIP-5</strain>
    </source>
</reference>
<organism evidence="5 6">
    <name type="scientific">Haoranjiania flava</name>
    <dbReference type="NCBI Taxonomy" id="1856322"/>
    <lineage>
        <taxon>Bacteria</taxon>
        <taxon>Pseudomonadati</taxon>
        <taxon>Bacteroidota</taxon>
        <taxon>Chitinophagia</taxon>
        <taxon>Chitinophagales</taxon>
        <taxon>Chitinophagaceae</taxon>
        <taxon>Haoranjiania</taxon>
    </lineage>
</organism>
<evidence type="ECO:0000259" key="4">
    <source>
        <dbReference type="PROSITE" id="PS51770"/>
    </source>
</evidence>
<dbReference type="InterPro" id="IPR040170">
    <property type="entry name" value="Cytosol_ACT"/>
</dbReference>
<dbReference type="Pfam" id="PF03061">
    <property type="entry name" value="4HBT"/>
    <property type="match status" value="1"/>
</dbReference>
<dbReference type="Gene3D" id="3.10.129.10">
    <property type="entry name" value="Hotdog Thioesterase"/>
    <property type="match status" value="1"/>
</dbReference>
<keyword evidence="2 3" id="KW-0378">Hydrolase</keyword>
<gene>
    <name evidence="5" type="ORF">OD355_00180</name>
</gene>
<comment type="caution">
    <text evidence="5">The sequence shown here is derived from an EMBL/GenBank/DDBJ whole genome shotgun (WGS) entry which is preliminary data.</text>
</comment>
<protein>
    <submittedName>
        <fullName evidence="5">Acyl-CoA thioesterase</fullName>
    </submittedName>
</protein>
<dbReference type="GO" id="GO:0006637">
    <property type="term" value="P:acyl-CoA metabolic process"/>
    <property type="evidence" value="ECO:0007669"/>
    <property type="project" value="TreeGrafter"/>
</dbReference>
<dbReference type="EMBL" id="JAOTPL010000001">
    <property type="protein sequence ID" value="MCU7692930.1"/>
    <property type="molecule type" value="Genomic_DNA"/>
</dbReference>
<sequence>MNARTAAESLTIMSELVLPGHTNPFDNLLGGQLMYWMDIAAAICAVRHSGMPSMTVSVDNLSFKTQVKRGSTVTIEAKVTRAFTSSMEIHIQAWTAYLDHTARELSNEAYFTFVALDAEGKPAKVPELIPETEQEKILYQGAMRRRQLRLILSGKMKADDAQELKEIFK</sequence>
<dbReference type="GO" id="GO:0005737">
    <property type="term" value="C:cytoplasm"/>
    <property type="evidence" value="ECO:0007669"/>
    <property type="project" value="TreeGrafter"/>
</dbReference>
<evidence type="ECO:0000256" key="1">
    <source>
        <dbReference type="ARBA" id="ARBA00010458"/>
    </source>
</evidence>
<dbReference type="CDD" id="cd03442">
    <property type="entry name" value="BFIT_BACH"/>
    <property type="match status" value="1"/>
</dbReference>
<evidence type="ECO:0000256" key="2">
    <source>
        <dbReference type="ARBA" id="ARBA00022801"/>
    </source>
</evidence>
<dbReference type="GO" id="GO:0052816">
    <property type="term" value="F:long-chain fatty acyl-CoA hydrolase activity"/>
    <property type="evidence" value="ECO:0007669"/>
    <property type="project" value="TreeGrafter"/>
</dbReference>
<dbReference type="AlphaFoldDB" id="A0AAE3IL48"/>
<dbReference type="RefSeq" id="WP_263036418.1">
    <property type="nucleotide sequence ID" value="NZ_JAOTPL010000001.1"/>
</dbReference>
<dbReference type="Proteomes" id="UP001209317">
    <property type="component" value="Unassembled WGS sequence"/>
</dbReference>
<evidence type="ECO:0000313" key="5">
    <source>
        <dbReference type="EMBL" id="MCU7692930.1"/>
    </source>
</evidence>
<dbReference type="InterPro" id="IPR006683">
    <property type="entry name" value="Thioestr_dom"/>
</dbReference>
<dbReference type="PANTHER" id="PTHR11049">
    <property type="entry name" value="ACYL COENZYME A THIOESTER HYDROLASE"/>
    <property type="match status" value="1"/>
</dbReference>
<proteinExistence type="inferred from homology"/>
<dbReference type="PROSITE" id="PS51770">
    <property type="entry name" value="HOTDOG_ACOT"/>
    <property type="match status" value="1"/>
</dbReference>
<comment type="similarity">
    <text evidence="1">Belongs to the acyl coenzyme A hydrolase family.</text>
</comment>
<dbReference type="InterPro" id="IPR029069">
    <property type="entry name" value="HotDog_dom_sf"/>
</dbReference>
<accession>A0AAE3IL48</accession>
<feature type="domain" description="HotDog ACOT-type" evidence="4">
    <location>
        <begin position="7"/>
        <end position="119"/>
    </location>
</feature>
<evidence type="ECO:0000256" key="3">
    <source>
        <dbReference type="PROSITE-ProRule" id="PRU01106"/>
    </source>
</evidence>
<dbReference type="SUPFAM" id="SSF54637">
    <property type="entry name" value="Thioesterase/thiol ester dehydrase-isomerase"/>
    <property type="match status" value="1"/>
</dbReference>
<name>A0AAE3IL48_9BACT</name>
<evidence type="ECO:0000313" key="6">
    <source>
        <dbReference type="Proteomes" id="UP001209317"/>
    </source>
</evidence>